<dbReference type="SUPFAM" id="SSF81923">
    <property type="entry name" value="Double Clp-N motif"/>
    <property type="match status" value="1"/>
</dbReference>
<dbReference type="GO" id="GO:0016791">
    <property type="term" value="F:phosphatase activity"/>
    <property type="evidence" value="ECO:0007669"/>
    <property type="project" value="UniProtKB-ARBA"/>
</dbReference>
<dbReference type="EMBL" id="HBKP01005551">
    <property type="protein sequence ID" value="CAE2207713.1"/>
    <property type="molecule type" value="Transcribed_RNA"/>
</dbReference>
<dbReference type="SUPFAM" id="SSF52799">
    <property type="entry name" value="(Phosphotyrosine protein) phosphatases II"/>
    <property type="match status" value="1"/>
</dbReference>
<gene>
    <name evidence="3" type="ORF">VSP0166_LOCUS3964</name>
</gene>
<dbReference type="InterPro" id="IPR036628">
    <property type="entry name" value="Clp_N_dom_sf"/>
</dbReference>
<dbReference type="InterPro" id="IPR029021">
    <property type="entry name" value="Prot-tyrosine_phosphatase-like"/>
</dbReference>
<dbReference type="Gene3D" id="3.90.190.10">
    <property type="entry name" value="Protein tyrosine phosphatase superfamily"/>
    <property type="match status" value="1"/>
</dbReference>
<dbReference type="InterPro" id="IPR016130">
    <property type="entry name" value="Tyr_Pase_AS"/>
</dbReference>
<evidence type="ECO:0000256" key="1">
    <source>
        <dbReference type="ARBA" id="ARBA00022801"/>
    </source>
</evidence>
<proteinExistence type="predicted"/>
<dbReference type="PROSITE" id="PS00383">
    <property type="entry name" value="TYR_PHOSPHATASE_1"/>
    <property type="match status" value="1"/>
</dbReference>
<dbReference type="InterPro" id="IPR050561">
    <property type="entry name" value="PTP"/>
</dbReference>
<dbReference type="InterPro" id="IPR000387">
    <property type="entry name" value="Tyr_Pase_dom"/>
</dbReference>
<dbReference type="PANTHER" id="PTHR23339">
    <property type="entry name" value="TYROSINE SPECIFIC PROTEIN PHOSPHATASE AND DUAL SPECIFICITY PROTEIN PHOSPHATASE"/>
    <property type="match status" value="1"/>
</dbReference>
<name>A0A7S4M909_9EUKA</name>
<evidence type="ECO:0000313" key="3">
    <source>
        <dbReference type="EMBL" id="CAE2207713.1"/>
    </source>
</evidence>
<protein>
    <recommendedName>
        <fullName evidence="2">Tyrosine specific protein phosphatases domain-containing protein</fullName>
    </recommendedName>
</protein>
<dbReference type="Gene3D" id="1.10.1780.10">
    <property type="entry name" value="Clp, N-terminal domain"/>
    <property type="match status" value="1"/>
</dbReference>
<reference evidence="3" key="1">
    <citation type="submission" date="2021-01" db="EMBL/GenBank/DDBJ databases">
        <authorList>
            <person name="Corre E."/>
            <person name="Pelletier E."/>
            <person name="Niang G."/>
            <person name="Scheremetjew M."/>
            <person name="Finn R."/>
            <person name="Kale V."/>
            <person name="Holt S."/>
            <person name="Cochrane G."/>
            <person name="Meng A."/>
            <person name="Brown T."/>
            <person name="Cohen L."/>
        </authorList>
    </citation>
    <scope>NUCLEOTIDE SEQUENCE</scope>
    <source>
        <strain evidence="3">DIVA3 518/3/11/1/6</strain>
    </source>
</reference>
<sequence>MANVVHYSSNALNLLHGARTLALQYGHDVIGTEHFVLSLCNHECRAIEWIARVSYPDATDPEPVLKKHIKEWLLAQPYFKNFTKIEDHQTTEKELSYSDAMSHALDIAQRIGSGPVQDGDYEYKQGLIASEFLLAALLVEGTGLGVEALTRASSGKVNSFTLLQEINCDPDEILLSDESEGSWSKFSEKHSKLPPKVTAPWFPDFQLSEIKEDLSGPTYASNWLIPGRLLIGERPDKTRTKFSKLLGAGVNTFVSLIGEYDLKGYRKKYPMECRKHAKQTIHFIHFPIRDYSVTEPKALAKLVKLLQRKLLKGNCVYIHCRGGHGRTGMVVVPLLCSLFEVSVEEAQSFVLHSTRTFRESDKRFGRYIHMPETTEQMETVQATIPLLIQRS</sequence>
<accession>A0A7S4M909</accession>
<dbReference type="AlphaFoldDB" id="A0A7S4M909"/>
<feature type="domain" description="Tyrosine specific protein phosphatases" evidence="2">
    <location>
        <begin position="297"/>
        <end position="365"/>
    </location>
</feature>
<keyword evidence="1" id="KW-0378">Hydrolase</keyword>
<dbReference type="InterPro" id="IPR057023">
    <property type="entry name" value="PTP-SAK"/>
</dbReference>
<organism evidence="3">
    <name type="scientific">Vannella robusta</name>
    <dbReference type="NCBI Taxonomy" id="1487602"/>
    <lineage>
        <taxon>Eukaryota</taxon>
        <taxon>Amoebozoa</taxon>
        <taxon>Discosea</taxon>
        <taxon>Flabellinia</taxon>
        <taxon>Vannellidae</taxon>
        <taxon>Vannella</taxon>
    </lineage>
</organism>
<evidence type="ECO:0000259" key="2">
    <source>
        <dbReference type="PROSITE" id="PS50056"/>
    </source>
</evidence>
<dbReference type="PROSITE" id="PS50056">
    <property type="entry name" value="TYR_PHOSPHATASE_2"/>
    <property type="match status" value="1"/>
</dbReference>
<dbReference type="Pfam" id="PF22784">
    <property type="entry name" value="PTP-SAK"/>
    <property type="match status" value="1"/>
</dbReference>